<name>A0ABT6J8R1_9GAMM</name>
<dbReference type="Proteomes" id="UP001156940">
    <property type="component" value="Unassembled WGS sequence"/>
</dbReference>
<dbReference type="EMBL" id="JARXRM010000030">
    <property type="protein sequence ID" value="MDH5823203.1"/>
    <property type="molecule type" value="Genomic_DNA"/>
</dbReference>
<gene>
    <name evidence="2" type="ORF">QFW77_09415</name>
</gene>
<dbReference type="Gene3D" id="3.10.180.10">
    <property type="entry name" value="2,3-Dihydroxybiphenyl 1,2-Dioxygenase, domain 1"/>
    <property type="match status" value="1"/>
</dbReference>
<feature type="domain" description="VOC" evidence="1">
    <location>
        <begin position="1"/>
        <end position="122"/>
    </location>
</feature>
<dbReference type="SUPFAM" id="SSF54593">
    <property type="entry name" value="Glyoxalase/Bleomycin resistance protein/Dihydroxybiphenyl dioxygenase"/>
    <property type="match status" value="1"/>
</dbReference>
<accession>A0ABT6J8R1</accession>
<protein>
    <submittedName>
        <fullName evidence="2">VOC family protein</fullName>
    </submittedName>
</protein>
<dbReference type="Pfam" id="PF18029">
    <property type="entry name" value="Glyoxalase_6"/>
    <property type="match status" value="1"/>
</dbReference>
<dbReference type="InterPro" id="IPR041581">
    <property type="entry name" value="Glyoxalase_6"/>
</dbReference>
<dbReference type="PANTHER" id="PTHR34109:SF1">
    <property type="entry name" value="VOC DOMAIN-CONTAINING PROTEIN"/>
    <property type="match status" value="1"/>
</dbReference>
<evidence type="ECO:0000313" key="2">
    <source>
        <dbReference type="EMBL" id="MDH5823203.1"/>
    </source>
</evidence>
<dbReference type="InterPro" id="IPR029068">
    <property type="entry name" value="Glyas_Bleomycin-R_OHBP_Dase"/>
</dbReference>
<dbReference type="InterPro" id="IPR037523">
    <property type="entry name" value="VOC_core"/>
</dbReference>
<keyword evidence="3" id="KW-1185">Reference proteome</keyword>
<organism evidence="2 3">
    <name type="scientific">Luteimonas endophytica</name>
    <dbReference type="NCBI Taxonomy" id="3042023"/>
    <lineage>
        <taxon>Bacteria</taxon>
        <taxon>Pseudomonadati</taxon>
        <taxon>Pseudomonadota</taxon>
        <taxon>Gammaproteobacteria</taxon>
        <taxon>Lysobacterales</taxon>
        <taxon>Lysobacteraceae</taxon>
        <taxon>Luteimonas</taxon>
    </lineage>
</organism>
<reference evidence="2 3" key="1">
    <citation type="submission" date="2023-04" db="EMBL/GenBank/DDBJ databases">
        <title>Luteimonas endophyticus RD2P54.</title>
        <authorList>
            <person name="Sun J.-Q."/>
        </authorList>
    </citation>
    <scope>NUCLEOTIDE SEQUENCE [LARGE SCALE GENOMIC DNA]</scope>
    <source>
        <strain evidence="2 3">RD2P54</strain>
    </source>
</reference>
<sequence length="139" mass="15024">MRLLLNIDVDDLAGAERFYCAAFGLTPARRLGSEVLELAGAEVPVFLLCNAAGSAAVGDTRRDYRRHWTPLHCDVVVEDVEAALDRARAAGARQEGEIRSAAYGRIVQLADPYGHGWCLIQFQGRGYDEIAAPPAPAAE</sequence>
<comment type="caution">
    <text evidence="2">The sequence shown here is derived from an EMBL/GenBank/DDBJ whole genome shotgun (WGS) entry which is preliminary data.</text>
</comment>
<evidence type="ECO:0000259" key="1">
    <source>
        <dbReference type="PROSITE" id="PS51819"/>
    </source>
</evidence>
<dbReference type="PROSITE" id="PS51819">
    <property type="entry name" value="VOC"/>
    <property type="match status" value="1"/>
</dbReference>
<evidence type="ECO:0000313" key="3">
    <source>
        <dbReference type="Proteomes" id="UP001156940"/>
    </source>
</evidence>
<dbReference type="PANTHER" id="PTHR34109">
    <property type="entry name" value="BNAUNNG04460D PROTEIN-RELATED"/>
    <property type="match status" value="1"/>
</dbReference>
<dbReference type="RefSeq" id="WP_280574334.1">
    <property type="nucleotide sequence ID" value="NZ_JARXRM010000030.1"/>
</dbReference>
<proteinExistence type="predicted"/>